<dbReference type="Proteomes" id="UP001235744">
    <property type="component" value="Chromosome"/>
</dbReference>
<dbReference type="InterPro" id="IPR037050">
    <property type="entry name" value="DUF1254_sf"/>
</dbReference>
<sequence length="454" mass="49445">MSDEGTNELVELAAEAYVYGYPLVFDLSMVETCLHKGFGALAAAPFNEFAHSDRLADADAHFVSVNNNTVYSIAQLDLSGGPVRLHVPDTDGAYYVLQFVDVWTNNFAYVGRRATGTEAGDWLVVPPGWAGTVPDDVRGVIDAPTAVVTIVGRNACDGPEDLKRRVGPLQQQFTLTHLEPGEHPTGLPAPDAGVPAELRFFEQLRVWMADFPPSAGDRAYQDRFQPLGLLEEGPSPFAAAGPDLVRALTQGLALGKERVEAAGGSRAGGVQKWSMDPHLFDYNLDRFGVGTIDSPEWKIADREASYLTRALAARVGLWGNHGYEAVYAHTFHDADGARLDGAHRYELRFEEPPPVEAFWSVTMYDTPDYYLVANPAGRYSIGDRTPGVVYADDGSLTIHISRERPGDPAAAANWLPAPEGEFRPMLRLYMPGRAVLEGEYEIPVVRRTGGAGRA</sequence>
<feature type="domain" description="DUF1214" evidence="1">
    <location>
        <begin position="324"/>
        <end position="431"/>
    </location>
</feature>
<dbReference type="RefSeq" id="WP_306069958.1">
    <property type="nucleotide sequence ID" value="NZ_CP120988.1"/>
</dbReference>
<dbReference type="InterPro" id="IPR010621">
    <property type="entry name" value="DUF1214"/>
</dbReference>
<reference evidence="3 4" key="1">
    <citation type="submission" date="2023-03" db="EMBL/GenBank/DDBJ databases">
        <title>Isolation and description of six Streptomyces strains from soil environments, able to metabolize different microbial glucans.</title>
        <authorList>
            <person name="Widen T."/>
            <person name="Larsbrink J."/>
        </authorList>
    </citation>
    <scope>NUCLEOTIDE SEQUENCE [LARGE SCALE GENOMIC DNA]</scope>
    <source>
        <strain evidence="3 4">Alt2</strain>
    </source>
</reference>
<evidence type="ECO:0000313" key="4">
    <source>
        <dbReference type="Proteomes" id="UP001235744"/>
    </source>
</evidence>
<proteinExistence type="predicted"/>
<dbReference type="EMBL" id="CP120988">
    <property type="protein sequence ID" value="WLQ59218.1"/>
    <property type="molecule type" value="Genomic_DNA"/>
</dbReference>
<dbReference type="PANTHER" id="PTHR36509:SF2">
    <property type="entry name" value="BLL3101 PROTEIN"/>
    <property type="match status" value="1"/>
</dbReference>
<gene>
    <name evidence="3" type="ORF">P8A19_29030</name>
</gene>
<dbReference type="InterPro" id="IPR010679">
    <property type="entry name" value="DUF1254"/>
</dbReference>
<organism evidence="3 4">
    <name type="scientific">Streptomyces poriferorum</name>
    <dbReference type="NCBI Taxonomy" id="2798799"/>
    <lineage>
        <taxon>Bacteria</taxon>
        <taxon>Bacillati</taxon>
        <taxon>Actinomycetota</taxon>
        <taxon>Actinomycetes</taxon>
        <taxon>Kitasatosporales</taxon>
        <taxon>Streptomycetaceae</taxon>
        <taxon>Streptomyces</taxon>
    </lineage>
</organism>
<dbReference type="PANTHER" id="PTHR36509">
    <property type="entry name" value="BLL3101 PROTEIN"/>
    <property type="match status" value="1"/>
</dbReference>
<feature type="domain" description="DUF1254" evidence="2">
    <location>
        <begin position="46"/>
        <end position="176"/>
    </location>
</feature>
<dbReference type="Gene3D" id="2.60.120.600">
    <property type="entry name" value="Domain of unknown function DUF1214, C-terminal domain"/>
    <property type="match status" value="1"/>
</dbReference>
<accession>A0ABY9IZ22</accession>
<evidence type="ECO:0000259" key="1">
    <source>
        <dbReference type="Pfam" id="PF06742"/>
    </source>
</evidence>
<evidence type="ECO:0000259" key="2">
    <source>
        <dbReference type="Pfam" id="PF06863"/>
    </source>
</evidence>
<dbReference type="InterPro" id="IPR037049">
    <property type="entry name" value="DUF1214_C_sf"/>
</dbReference>
<dbReference type="Pfam" id="PF06742">
    <property type="entry name" value="DUF1214"/>
    <property type="match status" value="1"/>
</dbReference>
<dbReference type="Gene3D" id="2.60.40.1610">
    <property type="entry name" value="Domain of unknown function DUF1254"/>
    <property type="match status" value="1"/>
</dbReference>
<dbReference type="Pfam" id="PF06863">
    <property type="entry name" value="DUF1254"/>
    <property type="match status" value="1"/>
</dbReference>
<evidence type="ECO:0000313" key="3">
    <source>
        <dbReference type="EMBL" id="WLQ59218.1"/>
    </source>
</evidence>
<protein>
    <submittedName>
        <fullName evidence="3">DUF1254 domain-containing protein</fullName>
    </submittedName>
</protein>
<dbReference type="SUPFAM" id="SSF160935">
    <property type="entry name" value="VPA0735-like"/>
    <property type="match status" value="1"/>
</dbReference>
<name>A0ABY9IZ22_9ACTN</name>
<keyword evidence="4" id="KW-1185">Reference proteome</keyword>